<dbReference type="FunFam" id="1.10.420.10:FF:000006">
    <property type="entry name" value="Peroxidase"/>
    <property type="match status" value="1"/>
</dbReference>
<dbReference type="CDD" id="cd00693">
    <property type="entry name" value="secretory_peroxidase"/>
    <property type="match status" value="2"/>
</dbReference>
<comment type="cofactor">
    <cofactor evidence="17">
        <name>heme b</name>
        <dbReference type="ChEBI" id="CHEBI:60344"/>
    </cofactor>
    <text evidence="17">Binds 1 heme b (iron(II)-protoporphyrin IX) group per subunit.</text>
</comment>
<evidence type="ECO:0000256" key="19">
    <source>
        <dbReference type="PIRSR" id="PIRSR600823-5"/>
    </source>
</evidence>
<feature type="chain" id="PRO_5016843744" description="peroxidase" evidence="20">
    <location>
        <begin position="26"/>
        <end position="638"/>
    </location>
</feature>
<keyword evidence="23" id="KW-1185">Reference proteome</keyword>
<evidence type="ECO:0000256" key="17">
    <source>
        <dbReference type="PIRSR" id="PIRSR600823-3"/>
    </source>
</evidence>
<evidence type="ECO:0000256" key="10">
    <source>
        <dbReference type="ARBA" id="ARBA00022837"/>
    </source>
</evidence>
<dbReference type="GO" id="GO:0020037">
    <property type="term" value="F:heme binding"/>
    <property type="evidence" value="ECO:0007669"/>
    <property type="project" value="InterPro"/>
</dbReference>
<comment type="similarity">
    <text evidence="4">Belongs to the peroxidase family. Ascorbate peroxidase subfamily.</text>
</comment>
<keyword evidence="6 22" id="KW-0575">Peroxidase</keyword>
<feature type="domain" description="Plant heme peroxidase family profile" evidence="21">
    <location>
        <begin position="26"/>
        <end position="323"/>
    </location>
</feature>
<evidence type="ECO:0000313" key="22">
    <source>
        <dbReference type="EMBL" id="RDY13443.1"/>
    </source>
</evidence>
<dbReference type="Gene3D" id="1.10.520.10">
    <property type="match status" value="2"/>
</dbReference>
<sequence length="638" mass="70078">MASNIQSLLVLVLATLATLMIPSNAKLTPHFYNKVCPKALPIIREIVDRAIIRERRIGASLLRLHFHDCFVNGCDGSVLLDDTRNFTGEKTALPNLNSIRGFEVIDEIKAALDKACKRPVVSCADILATAARDSVAILGGVHLWYPVLLGRRDSRTASRDAANTNLPPPFFNFSQLLSNFNSHGLDLKDLVALSGGHTIGFAKCVTFRNRIYNDTNINPTFASSLRKQCPRVGGDTNLAPLDPTPATVDTSYYKELLCKKGLLHSDQELYKGNGSESDRLVELYSRNPFAFAKDFKASMIKMGNMKPLTGNEGEIRRSCRRYFLVLAMATVLVTIPSHAQLTPDFYNNVCPQALPIIKSVVQRAIFREWRVGASLLRLHFHDCFVNGCDGSVLLDDTPNFIGEKTALPNIGSLRGLDVVDEIKAAVDKACKRPVVSCADILAIAARDSVSILGGPLYWYKVLLGRRDARTASKDAANSNLPPPFFSLSQLLSNFQSHGLNLKDLVALSGAHTIGFAQCFTFRNRIYNDTNIDPNFASSLQGTCPRSGGESNLAPLNRATPSRVDTSYYTALLGKKGLLHSDQELFKGDGSESDTLVKLYSKNPFAFARDFKASMIKMGNIMPLNGNVGEIRVNCRRVN</sequence>
<feature type="binding site" evidence="17">
    <location>
        <position position="89"/>
    </location>
    <ligand>
        <name>Ca(2+)</name>
        <dbReference type="ChEBI" id="CHEBI:29108"/>
        <label>1</label>
    </ligand>
</feature>
<dbReference type="FunFam" id="1.10.520.10:FF:000009">
    <property type="entry name" value="Peroxidase"/>
    <property type="match status" value="2"/>
</dbReference>
<feature type="domain" description="Plant heme peroxidase family profile" evidence="21">
    <location>
        <begin position="340"/>
        <end position="638"/>
    </location>
</feature>
<evidence type="ECO:0000256" key="13">
    <source>
        <dbReference type="ARBA" id="ARBA00023157"/>
    </source>
</evidence>
<comment type="cofactor">
    <cofactor evidence="17">
        <name>Ca(2+)</name>
        <dbReference type="ChEBI" id="CHEBI:29108"/>
    </cofactor>
    <text evidence="17">Binds 2 calcium ions per subunit.</text>
</comment>
<feature type="disulfide bond" evidence="19">
    <location>
        <begin position="36"/>
        <end position="116"/>
    </location>
</feature>
<dbReference type="AlphaFoldDB" id="A0A371IEN3"/>
<dbReference type="GO" id="GO:0046872">
    <property type="term" value="F:metal ion binding"/>
    <property type="evidence" value="ECO:0007669"/>
    <property type="project" value="UniProtKB-KW"/>
</dbReference>
<accession>A0A371IEN3</accession>
<dbReference type="GO" id="GO:0005576">
    <property type="term" value="C:extracellular region"/>
    <property type="evidence" value="ECO:0007669"/>
    <property type="project" value="UniProtKB-SubCell"/>
</dbReference>
<dbReference type="PROSITE" id="PS00435">
    <property type="entry name" value="PEROXIDASE_1"/>
    <property type="match status" value="2"/>
</dbReference>
<dbReference type="InterPro" id="IPR019793">
    <property type="entry name" value="Peroxidases_heam-ligand_BS"/>
</dbReference>
<dbReference type="EC" id="1.11.1.7" evidence="5"/>
<comment type="caution">
    <text evidence="22">The sequence shown here is derived from an EMBL/GenBank/DDBJ whole genome shotgun (WGS) entry which is preliminary data.</text>
</comment>
<evidence type="ECO:0000256" key="5">
    <source>
        <dbReference type="ARBA" id="ARBA00012313"/>
    </source>
</evidence>
<evidence type="ECO:0000256" key="12">
    <source>
        <dbReference type="ARBA" id="ARBA00023004"/>
    </source>
</evidence>
<dbReference type="GO" id="GO:0042744">
    <property type="term" value="P:hydrogen peroxide catabolic process"/>
    <property type="evidence" value="ECO:0007669"/>
    <property type="project" value="InterPro"/>
</dbReference>
<keyword evidence="7" id="KW-0349">Heme</keyword>
<evidence type="ECO:0000256" key="6">
    <source>
        <dbReference type="ARBA" id="ARBA00022559"/>
    </source>
</evidence>
<evidence type="ECO:0000256" key="2">
    <source>
        <dbReference type="ARBA" id="ARBA00002322"/>
    </source>
</evidence>
<keyword evidence="14" id="KW-0325">Glycoprotein</keyword>
<keyword evidence="8 17" id="KW-0479">Metal-binding</keyword>
<evidence type="ECO:0000256" key="20">
    <source>
        <dbReference type="SAM" id="SignalP"/>
    </source>
</evidence>
<dbReference type="InterPro" id="IPR019794">
    <property type="entry name" value="Peroxidases_AS"/>
</dbReference>
<evidence type="ECO:0000256" key="14">
    <source>
        <dbReference type="ARBA" id="ARBA00023180"/>
    </source>
</evidence>
<keyword evidence="9 20" id="KW-0732">Signal</keyword>
<dbReference type="InterPro" id="IPR002016">
    <property type="entry name" value="Haem_peroxidase"/>
</dbReference>
<dbReference type="Pfam" id="PF00141">
    <property type="entry name" value="peroxidase"/>
    <property type="match status" value="2"/>
</dbReference>
<feature type="disulfide bond" evidence="19">
    <location>
        <begin position="123"/>
        <end position="319"/>
    </location>
</feature>
<dbReference type="STRING" id="157652.A0A371IEN3"/>
<dbReference type="InterPro" id="IPR000823">
    <property type="entry name" value="Peroxidase_pln"/>
</dbReference>
<feature type="binding site" evidence="17">
    <location>
        <position position="198"/>
    </location>
    <ligand>
        <name>Ca(2+)</name>
        <dbReference type="ChEBI" id="CHEBI:29108"/>
        <label>2</label>
    </ligand>
</feature>
<feature type="binding site" evidence="17">
    <location>
        <position position="77"/>
    </location>
    <ligand>
        <name>Ca(2+)</name>
        <dbReference type="ChEBI" id="CHEBI:29108"/>
        <label>1</label>
    </ligand>
</feature>
<evidence type="ECO:0000256" key="16">
    <source>
        <dbReference type="PIRSR" id="PIRSR600823-2"/>
    </source>
</evidence>
<feature type="non-terminal residue" evidence="22">
    <location>
        <position position="1"/>
    </location>
</feature>
<gene>
    <name evidence="22" type="ORF">CR513_01634</name>
</gene>
<dbReference type="GO" id="GO:0140825">
    <property type="term" value="F:lactoperoxidase activity"/>
    <property type="evidence" value="ECO:0007669"/>
    <property type="project" value="UniProtKB-EC"/>
</dbReference>
<feature type="binding site" evidence="17">
    <location>
        <position position="242"/>
    </location>
    <ligand>
        <name>Ca(2+)</name>
        <dbReference type="ChEBI" id="CHEBI:29108"/>
        <label>2</label>
    </ligand>
</feature>
<evidence type="ECO:0000256" key="9">
    <source>
        <dbReference type="ARBA" id="ARBA00022729"/>
    </source>
</evidence>
<feature type="signal peptide" evidence="20">
    <location>
        <begin position="1"/>
        <end position="25"/>
    </location>
</feature>
<feature type="binding site" evidence="17">
    <location>
        <position position="249"/>
    </location>
    <ligand>
        <name>Ca(2+)</name>
        <dbReference type="ChEBI" id="CHEBI:29108"/>
        <label>2</label>
    </ligand>
</feature>
<name>A0A371IEN3_MUCPR</name>
<comment type="subcellular location">
    <subcellularLocation>
        <location evidence="3">Secreted</location>
    </subcellularLocation>
</comment>
<dbReference type="PANTHER" id="PTHR31388">
    <property type="entry name" value="PEROXIDASE 72-RELATED"/>
    <property type="match status" value="1"/>
</dbReference>
<evidence type="ECO:0000313" key="23">
    <source>
        <dbReference type="Proteomes" id="UP000257109"/>
    </source>
</evidence>
<dbReference type="InterPro" id="IPR010255">
    <property type="entry name" value="Haem_peroxidase_sf"/>
</dbReference>
<feature type="binding site" evidence="17">
    <location>
        <position position="68"/>
    </location>
    <ligand>
        <name>Ca(2+)</name>
        <dbReference type="ChEBI" id="CHEBI:29108"/>
        <label>1</label>
    </ligand>
</feature>
<dbReference type="PRINTS" id="PR00461">
    <property type="entry name" value="PLPEROXIDASE"/>
</dbReference>
<evidence type="ECO:0000256" key="3">
    <source>
        <dbReference type="ARBA" id="ARBA00004613"/>
    </source>
</evidence>
<feature type="binding site" evidence="17">
    <location>
        <position position="71"/>
    </location>
    <ligand>
        <name>Ca(2+)</name>
        <dbReference type="ChEBI" id="CHEBI:29108"/>
        <label>1</label>
    </ligand>
</feature>
<evidence type="ECO:0000256" key="7">
    <source>
        <dbReference type="ARBA" id="ARBA00022617"/>
    </source>
</evidence>
<dbReference type="SUPFAM" id="SSF48113">
    <property type="entry name" value="Heme-dependent peroxidases"/>
    <property type="match status" value="2"/>
</dbReference>
<evidence type="ECO:0000256" key="11">
    <source>
        <dbReference type="ARBA" id="ARBA00023002"/>
    </source>
</evidence>
<dbReference type="GO" id="GO:0006979">
    <property type="term" value="P:response to oxidative stress"/>
    <property type="evidence" value="ECO:0007669"/>
    <property type="project" value="InterPro"/>
</dbReference>
<feature type="active site" description="Proton acceptor" evidence="15">
    <location>
        <position position="67"/>
    </location>
</feature>
<keyword evidence="11" id="KW-0560">Oxidoreductase</keyword>
<reference evidence="22" key="1">
    <citation type="submission" date="2018-05" db="EMBL/GenBank/DDBJ databases">
        <title>Draft genome of Mucuna pruriens seed.</title>
        <authorList>
            <person name="Nnadi N.E."/>
            <person name="Vos R."/>
            <person name="Hasami M.H."/>
            <person name="Devisetty U.K."/>
            <person name="Aguiy J.C."/>
        </authorList>
    </citation>
    <scope>NUCLEOTIDE SEQUENCE [LARGE SCALE GENOMIC DNA]</scope>
    <source>
        <strain evidence="22">JCA_2017</strain>
    </source>
</reference>
<dbReference type="Proteomes" id="UP000257109">
    <property type="component" value="Unassembled WGS sequence"/>
</dbReference>
<evidence type="ECO:0000256" key="15">
    <source>
        <dbReference type="PIRSR" id="PIRSR600823-1"/>
    </source>
</evidence>
<proteinExistence type="inferred from homology"/>
<dbReference type="PANTHER" id="PTHR31388:SF123">
    <property type="entry name" value="PEROXIDASE RIP1"/>
    <property type="match status" value="1"/>
</dbReference>
<evidence type="ECO:0000256" key="8">
    <source>
        <dbReference type="ARBA" id="ARBA00022723"/>
    </source>
</evidence>
<feature type="disulfide bond" evidence="19">
    <location>
        <begin position="204"/>
        <end position="229"/>
    </location>
</feature>
<feature type="site" description="Transition state stabilizer" evidence="18">
    <location>
        <position position="63"/>
    </location>
</feature>
<keyword evidence="13 19" id="KW-1015">Disulfide bond</keyword>
<feature type="binding site" description="axial binding residue" evidence="17">
    <location>
        <position position="197"/>
    </location>
    <ligand>
        <name>heme b</name>
        <dbReference type="ChEBI" id="CHEBI:60344"/>
    </ligand>
    <ligandPart>
        <name>Fe</name>
        <dbReference type="ChEBI" id="CHEBI:18248"/>
    </ligandPart>
</feature>
<evidence type="ECO:0000259" key="21">
    <source>
        <dbReference type="PROSITE" id="PS50873"/>
    </source>
</evidence>
<comment type="function">
    <text evidence="2">Removal of H(2)O(2), oxidation of toxic reductants, biosynthesis and degradation of lignin, suberization, auxin catabolism, response to environmental stresses such as wounding, pathogen attack and oxidative stress. These functions might be dependent on each isozyme/isoform in each plant tissue.</text>
</comment>
<keyword evidence="12 17" id="KW-0408">Iron</keyword>
<dbReference type="OrthoDB" id="1693301at2759"/>
<dbReference type="FunFam" id="1.10.420.10:FF:000001">
    <property type="entry name" value="Peroxidase"/>
    <property type="match status" value="1"/>
</dbReference>
<feature type="binding site" evidence="17">
    <location>
        <position position="73"/>
    </location>
    <ligand>
        <name>Ca(2+)</name>
        <dbReference type="ChEBI" id="CHEBI:29108"/>
        <label>1</label>
    </ligand>
</feature>
<organism evidence="22 23">
    <name type="scientific">Mucuna pruriens</name>
    <name type="common">Velvet bean</name>
    <name type="synonym">Dolichos pruriens</name>
    <dbReference type="NCBI Taxonomy" id="157652"/>
    <lineage>
        <taxon>Eukaryota</taxon>
        <taxon>Viridiplantae</taxon>
        <taxon>Streptophyta</taxon>
        <taxon>Embryophyta</taxon>
        <taxon>Tracheophyta</taxon>
        <taxon>Spermatophyta</taxon>
        <taxon>Magnoliopsida</taxon>
        <taxon>eudicotyledons</taxon>
        <taxon>Gunneridae</taxon>
        <taxon>Pentapetalae</taxon>
        <taxon>rosids</taxon>
        <taxon>fabids</taxon>
        <taxon>Fabales</taxon>
        <taxon>Fabaceae</taxon>
        <taxon>Papilionoideae</taxon>
        <taxon>50 kb inversion clade</taxon>
        <taxon>NPAAA clade</taxon>
        <taxon>indigoferoid/millettioid clade</taxon>
        <taxon>Phaseoleae</taxon>
        <taxon>Mucuna</taxon>
    </lineage>
</organism>
<dbReference type="EMBL" id="QJKJ01000276">
    <property type="protein sequence ID" value="RDY13443.1"/>
    <property type="molecule type" value="Genomic_DNA"/>
</dbReference>
<feature type="disulfide bond" evidence="19">
    <location>
        <begin position="69"/>
        <end position="74"/>
    </location>
</feature>
<dbReference type="PROSITE" id="PS00436">
    <property type="entry name" value="PEROXIDASE_2"/>
    <property type="match status" value="2"/>
</dbReference>
<dbReference type="Gene3D" id="1.10.420.10">
    <property type="entry name" value="Peroxidase, domain 2"/>
    <property type="match status" value="2"/>
</dbReference>
<protein>
    <recommendedName>
        <fullName evidence="5">peroxidase</fullName>
        <ecNumber evidence="5">1.11.1.7</ecNumber>
    </recommendedName>
</protein>
<evidence type="ECO:0000256" key="1">
    <source>
        <dbReference type="ARBA" id="ARBA00000189"/>
    </source>
</evidence>
<dbReference type="PROSITE" id="PS50873">
    <property type="entry name" value="PEROXIDASE_4"/>
    <property type="match status" value="2"/>
</dbReference>
<feature type="binding site" evidence="16">
    <location>
        <position position="167"/>
    </location>
    <ligand>
        <name>substrate</name>
    </ligand>
</feature>
<dbReference type="PRINTS" id="PR00458">
    <property type="entry name" value="PEROXIDASE"/>
</dbReference>
<comment type="catalytic activity">
    <reaction evidence="1">
        <text>2 a phenolic donor + H2O2 = 2 a phenolic radical donor + 2 H2O</text>
        <dbReference type="Rhea" id="RHEA:56136"/>
        <dbReference type="ChEBI" id="CHEBI:15377"/>
        <dbReference type="ChEBI" id="CHEBI:16240"/>
        <dbReference type="ChEBI" id="CHEBI:139520"/>
        <dbReference type="ChEBI" id="CHEBI:139521"/>
        <dbReference type="EC" id="1.11.1.7"/>
    </reaction>
</comment>
<keyword evidence="10 17" id="KW-0106">Calcium</keyword>
<evidence type="ECO:0000256" key="4">
    <source>
        <dbReference type="ARBA" id="ARBA00006873"/>
    </source>
</evidence>
<dbReference type="InterPro" id="IPR033905">
    <property type="entry name" value="Secretory_peroxidase"/>
</dbReference>
<evidence type="ECO:0000256" key="18">
    <source>
        <dbReference type="PIRSR" id="PIRSR600823-4"/>
    </source>
</evidence>
<feature type="binding site" evidence="17">
    <location>
        <position position="75"/>
    </location>
    <ligand>
        <name>Ca(2+)</name>
        <dbReference type="ChEBI" id="CHEBI:29108"/>
        <label>1</label>
    </ligand>
</feature>